<feature type="transmembrane region" description="Helical" evidence="2">
    <location>
        <begin position="264"/>
        <end position="285"/>
    </location>
</feature>
<dbReference type="STRING" id="39966.A0A369J0L4"/>
<protein>
    <submittedName>
        <fullName evidence="3">Uncharacterized protein</fullName>
    </submittedName>
</protein>
<feature type="transmembrane region" description="Helical" evidence="2">
    <location>
        <begin position="190"/>
        <end position="217"/>
    </location>
</feature>
<dbReference type="EMBL" id="LUEZ02000157">
    <property type="protein sequence ID" value="RDB15548.1"/>
    <property type="molecule type" value="Genomic_DNA"/>
</dbReference>
<keyword evidence="2" id="KW-0472">Membrane</keyword>
<feature type="transmembrane region" description="Helical" evidence="2">
    <location>
        <begin position="137"/>
        <end position="159"/>
    </location>
</feature>
<organism evidence="3 4">
    <name type="scientific">Hypsizygus marmoreus</name>
    <name type="common">White beech mushroom</name>
    <name type="synonym">Agaricus marmoreus</name>
    <dbReference type="NCBI Taxonomy" id="39966"/>
    <lineage>
        <taxon>Eukaryota</taxon>
        <taxon>Fungi</taxon>
        <taxon>Dikarya</taxon>
        <taxon>Basidiomycota</taxon>
        <taxon>Agaricomycotina</taxon>
        <taxon>Agaricomycetes</taxon>
        <taxon>Agaricomycetidae</taxon>
        <taxon>Agaricales</taxon>
        <taxon>Tricholomatineae</taxon>
        <taxon>Lyophyllaceae</taxon>
        <taxon>Hypsizygus</taxon>
    </lineage>
</organism>
<evidence type="ECO:0000256" key="2">
    <source>
        <dbReference type="SAM" id="Phobius"/>
    </source>
</evidence>
<feature type="region of interest" description="Disordered" evidence="1">
    <location>
        <begin position="382"/>
        <end position="421"/>
    </location>
</feature>
<feature type="compositionally biased region" description="Low complexity" evidence="1">
    <location>
        <begin position="385"/>
        <end position="396"/>
    </location>
</feature>
<feature type="transmembrane region" description="Helical" evidence="2">
    <location>
        <begin position="238"/>
        <end position="258"/>
    </location>
</feature>
<feature type="transmembrane region" description="Helical" evidence="2">
    <location>
        <begin position="318"/>
        <end position="336"/>
    </location>
</feature>
<feature type="transmembrane region" description="Helical" evidence="2">
    <location>
        <begin position="351"/>
        <end position="372"/>
    </location>
</feature>
<comment type="caution">
    <text evidence="3">The sequence shown here is derived from an EMBL/GenBank/DDBJ whole genome shotgun (WGS) entry which is preliminary data.</text>
</comment>
<evidence type="ECO:0000313" key="3">
    <source>
        <dbReference type="EMBL" id="RDB15548.1"/>
    </source>
</evidence>
<evidence type="ECO:0000313" key="4">
    <source>
        <dbReference type="Proteomes" id="UP000076154"/>
    </source>
</evidence>
<reference evidence="3" key="1">
    <citation type="submission" date="2018-04" db="EMBL/GenBank/DDBJ databases">
        <title>Whole genome sequencing of Hypsizygus marmoreus.</title>
        <authorList>
            <person name="Choi I.-G."/>
            <person name="Min B."/>
            <person name="Kim J.-G."/>
            <person name="Kim S."/>
            <person name="Oh Y.-L."/>
            <person name="Kong W.-S."/>
            <person name="Park H."/>
            <person name="Jeong J."/>
            <person name="Song E.-S."/>
        </authorList>
    </citation>
    <scope>NUCLEOTIDE SEQUENCE [LARGE SCALE GENOMIC DNA]</scope>
    <source>
        <strain evidence="3">51987-8</strain>
    </source>
</reference>
<dbReference type="Proteomes" id="UP000076154">
    <property type="component" value="Unassembled WGS sequence"/>
</dbReference>
<keyword evidence="4" id="KW-1185">Reference proteome</keyword>
<accession>A0A369J0L4</accession>
<name>A0A369J0L4_HYPMA</name>
<keyword evidence="2" id="KW-0812">Transmembrane</keyword>
<dbReference type="OrthoDB" id="2384193at2759"/>
<gene>
    <name evidence="3" type="ORF">Hypma_004150</name>
</gene>
<feature type="transmembrane region" description="Helical" evidence="2">
    <location>
        <begin position="65"/>
        <end position="81"/>
    </location>
</feature>
<sequence length="579" mass="66313">MTLCGLWDGRSITRYRGTVLASPKPLYFADIGYLMSQKGPAKSALGPVHDQTEQYKILHFSHSRWLLFVLVSNWVPVYLFDDHVLTSMGNGSPTAFLLWAILSCIFLVFLIVHLWNYDRFNCLRWDAGRQPGAFRRVMTYSYLASVPLIVVFSVAMTAIKFKEGFIMNRDGHIMPRPFSMWDNVNRRWVLPLYFVLSLVWSLEIVTHLEELTFWVFLLNQGPRKRDWFASWEFRVWKIGSIAAIMGMPMIAVFARHNLDTCLSYVFLVGSLAGTFTNICFLYVLGRFPWFIRHVKLEGAEPDVVIRLTTFYQLNCIRVVFRFLFSVPLLIMALDGIRGPYPIIGDPFASDFLLMMGGIGCSVSSAITLLIFFPRSITRESGYQAKPSSPHSSKLHPPSSPLPNYSDGRRFPSPKPTLARQPEPEMHMNSFHVPNTLPTHSLHFRHSTQSLPLHHRNSHESELSPTYESDTESIRIPSPQFALFRPPPLPVRPAPVSFLVPSPDDTDWERAQEVAIRTRRRHSDGPFFFDRRQVAWSSLVQGSRDAHSSYLHPYVISFTSPIDLMDVGHGEINHTHEPRS</sequence>
<feature type="region of interest" description="Disordered" evidence="1">
    <location>
        <begin position="447"/>
        <end position="471"/>
    </location>
</feature>
<feature type="transmembrane region" description="Helical" evidence="2">
    <location>
        <begin position="96"/>
        <end position="116"/>
    </location>
</feature>
<dbReference type="InParanoid" id="A0A369J0L4"/>
<dbReference type="AlphaFoldDB" id="A0A369J0L4"/>
<evidence type="ECO:0000256" key="1">
    <source>
        <dbReference type="SAM" id="MobiDB-lite"/>
    </source>
</evidence>
<keyword evidence="2" id="KW-1133">Transmembrane helix</keyword>
<proteinExistence type="predicted"/>